<dbReference type="AlphaFoldDB" id="A0ABD6D637"/>
<feature type="transmembrane region" description="Helical" evidence="1">
    <location>
        <begin position="63"/>
        <end position="85"/>
    </location>
</feature>
<evidence type="ECO:0000256" key="1">
    <source>
        <dbReference type="SAM" id="Phobius"/>
    </source>
</evidence>
<feature type="transmembrane region" description="Helical" evidence="1">
    <location>
        <begin position="30"/>
        <end position="51"/>
    </location>
</feature>
<reference evidence="2 3" key="1">
    <citation type="journal article" date="2019" name="Int. J. Syst. Evol. Microbiol.">
        <title>The Global Catalogue of Microorganisms (GCM) 10K type strain sequencing project: providing services to taxonomists for standard genome sequencing and annotation.</title>
        <authorList>
            <consortium name="The Broad Institute Genomics Platform"/>
            <consortium name="The Broad Institute Genome Sequencing Center for Infectious Disease"/>
            <person name="Wu L."/>
            <person name="Ma J."/>
        </authorList>
    </citation>
    <scope>NUCLEOTIDE SEQUENCE [LARGE SCALE GENOMIC DNA]</scope>
    <source>
        <strain evidence="2 3">CGMCC 1.10593</strain>
    </source>
</reference>
<dbReference type="RefSeq" id="WP_256394508.1">
    <property type="nucleotide sequence ID" value="NZ_JANHDJ010000001.1"/>
</dbReference>
<evidence type="ECO:0000313" key="2">
    <source>
        <dbReference type="EMBL" id="MFD1640812.1"/>
    </source>
</evidence>
<evidence type="ECO:0000313" key="3">
    <source>
        <dbReference type="Proteomes" id="UP001597052"/>
    </source>
</evidence>
<organism evidence="2 3">
    <name type="scientific">Halohasta litorea</name>
    <dbReference type="NCBI Taxonomy" id="869891"/>
    <lineage>
        <taxon>Archaea</taxon>
        <taxon>Methanobacteriati</taxon>
        <taxon>Methanobacteriota</taxon>
        <taxon>Stenosarchaea group</taxon>
        <taxon>Halobacteria</taxon>
        <taxon>Halobacteriales</taxon>
        <taxon>Haloferacaceae</taxon>
        <taxon>Halohasta</taxon>
    </lineage>
</organism>
<keyword evidence="3" id="KW-1185">Reference proteome</keyword>
<accession>A0ABD6D637</accession>
<keyword evidence="1" id="KW-1133">Transmembrane helix</keyword>
<comment type="caution">
    <text evidence="2">The sequence shown here is derived from an EMBL/GenBank/DDBJ whole genome shotgun (WGS) entry which is preliminary data.</text>
</comment>
<dbReference type="Proteomes" id="UP001597052">
    <property type="component" value="Unassembled WGS sequence"/>
</dbReference>
<protein>
    <submittedName>
        <fullName evidence="2">Uncharacterized protein</fullName>
    </submittedName>
</protein>
<sequence>MATPPTESTDDTGFDEQALYRVVRSAVEDAILGVLGTLLLLAIAAFFLWLGGAMLVSAAEAGLTLNLGYGIVFLAFGLYLGAATLDLVPPLREWL</sequence>
<keyword evidence="1" id="KW-0472">Membrane</keyword>
<name>A0ABD6D637_9EURY</name>
<proteinExistence type="predicted"/>
<gene>
    <name evidence="2" type="ORF">ACFSBW_02825</name>
</gene>
<keyword evidence="1" id="KW-0812">Transmembrane</keyword>
<dbReference type="EMBL" id="JBHUDM010000001">
    <property type="protein sequence ID" value="MFD1640812.1"/>
    <property type="molecule type" value="Genomic_DNA"/>
</dbReference>